<organism evidence="1 4">
    <name type="scientific">Streptomyces acidiscabies</name>
    <dbReference type="NCBI Taxonomy" id="42234"/>
    <lineage>
        <taxon>Bacteria</taxon>
        <taxon>Bacillati</taxon>
        <taxon>Actinomycetota</taxon>
        <taxon>Actinomycetes</taxon>
        <taxon>Kitasatosporales</taxon>
        <taxon>Streptomycetaceae</taxon>
        <taxon>Streptomyces</taxon>
    </lineage>
</organism>
<reference evidence="1 3" key="1">
    <citation type="journal article" date="2023" name="Microb. Genom.">
        <title>Mesoterricola silvestris gen. nov., sp. nov., Mesoterricola sediminis sp. nov., Geothrix oryzae sp. nov., Geothrix edaphica sp. nov., Geothrix rubra sp. nov., and Geothrix limicola sp. nov., six novel members of Acidobacteriota isolated from soils.</title>
        <authorList>
            <person name="Weisberg A.J."/>
            <person name="Pearce E."/>
            <person name="Kramer C.G."/>
            <person name="Chang J.H."/>
            <person name="Clarke C.R."/>
        </authorList>
    </citation>
    <scope>NUCLEOTIDE SEQUENCE</scope>
    <source>
        <strain evidence="2 3">NB05-1H</strain>
        <strain evidence="1">NRRL_B-16521</strain>
    </source>
</reference>
<accession>A0AAP6EH46</accession>
<protein>
    <recommendedName>
        <fullName evidence="5">Transposase IS204/IS1001/IS1096/IS1165 zinc-finger domain-containing protein</fullName>
    </recommendedName>
</protein>
<keyword evidence="3" id="KW-1185">Reference proteome</keyword>
<dbReference type="EMBL" id="JARAWC010000014">
    <property type="protein sequence ID" value="MDX2961971.1"/>
    <property type="molecule type" value="Genomic_DNA"/>
</dbReference>
<dbReference type="EMBL" id="JARAWP010000004">
    <property type="protein sequence ID" value="MDX3018032.1"/>
    <property type="molecule type" value="Genomic_DNA"/>
</dbReference>
<dbReference type="GeneID" id="69812053"/>
<name>A0AAP6EH46_9ACTN</name>
<evidence type="ECO:0000313" key="2">
    <source>
        <dbReference type="EMBL" id="MDX3018032.1"/>
    </source>
</evidence>
<dbReference type="Proteomes" id="UP001272987">
    <property type="component" value="Unassembled WGS sequence"/>
</dbReference>
<evidence type="ECO:0000313" key="3">
    <source>
        <dbReference type="Proteomes" id="UP001272987"/>
    </source>
</evidence>
<dbReference type="Proteomes" id="UP001282288">
    <property type="component" value="Unassembled WGS sequence"/>
</dbReference>
<evidence type="ECO:0000313" key="4">
    <source>
        <dbReference type="Proteomes" id="UP001282288"/>
    </source>
</evidence>
<sequence>MLKTVLPHLGGVLVEQVVAEAGLLRIVASTASTISASCLDCEVAVETSAQRLRAPARRRRSRRPTSVITWTIRRLFCDNPGCARVTFAEQVDGLTVRYGRRTPQLKGMLGAIAVALAGRTGERLAARMSAPVSDTTR</sequence>
<evidence type="ECO:0008006" key="5">
    <source>
        <dbReference type="Google" id="ProtNLM"/>
    </source>
</evidence>
<comment type="caution">
    <text evidence="1">The sequence shown here is derived from an EMBL/GenBank/DDBJ whole genome shotgun (WGS) entry which is preliminary data.</text>
</comment>
<dbReference type="RefSeq" id="WP_141655613.1">
    <property type="nucleotide sequence ID" value="NZ_CP122369.1"/>
</dbReference>
<proteinExistence type="predicted"/>
<gene>
    <name evidence="1" type="ORF">PV399_19980</name>
    <name evidence="2" type="ORF">PV666_09075</name>
</gene>
<dbReference type="AlphaFoldDB" id="A0AAP6EH46"/>
<evidence type="ECO:0000313" key="1">
    <source>
        <dbReference type="EMBL" id="MDX2961971.1"/>
    </source>
</evidence>